<dbReference type="AlphaFoldDB" id="A0ABD1NIB7"/>
<evidence type="ECO:0000256" key="1">
    <source>
        <dbReference type="SAM" id="Phobius"/>
    </source>
</evidence>
<keyword evidence="1" id="KW-1133">Transmembrane helix</keyword>
<name>A0ABD1NIB7_9FABA</name>
<proteinExistence type="predicted"/>
<evidence type="ECO:0000313" key="2">
    <source>
        <dbReference type="EMBL" id="KAL2347877.1"/>
    </source>
</evidence>
<evidence type="ECO:0000313" key="3">
    <source>
        <dbReference type="Proteomes" id="UP001603857"/>
    </source>
</evidence>
<accession>A0ABD1NIB7</accession>
<keyword evidence="1" id="KW-0812">Transmembrane</keyword>
<dbReference type="EMBL" id="JBGMDY010000001">
    <property type="protein sequence ID" value="KAL2347877.1"/>
    <property type="molecule type" value="Genomic_DNA"/>
</dbReference>
<gene>
    <name evidence="2" type="ORF">Fmac_001877</name>
</gene>
<reference evidence="2 3" key="1">
    <citation type="submission" date="2024-08" db="EMBL/GenBank/DDBJ databases">
        <title>Insights into the chromosomal genome structure of Flemingia macrophylla.</title>
        <authorList>
            <person name="Ding Y."/>
            <person name="Zhao Y."/>
            <person name="Bi W."/>
            <person name="Wu M."/>
            <person name="Zhao G."/>
            <person name="Gong Y."/>
            <person name="Li W."/>
            <person name="Zhang P."/>
        </authorList>
    </citation>
    <scope>NUCLEOTIDE SEQUENCE [LARGE SCALE GENOMIC DNA]</scope>
    <source>
        <strain evidence="2">DYQJB</strain>
        <tissue evidence="2">Leaf</tissue>
    </source>
</reference>
<sequence length="72" mass="8140">MFDIRTKFPVPSGPSSWIFFETCSPISIFLWVLHAASNALHTRTSGSKGILLIKEYASSKFPARARRSTMHR</sequence>
<dbReference type="Proteomes" id="UP001603857">
    <property type="component" value="Unassembled WGS sequence"/>
</dbReference>
<protein>
    <submittedName>
        <fullName evidence="2">Uncharacterized protein</fullName>
    </submittedName>
</protein>
<organism evidence="2 3">
    <name type="scientific">Flemingia macrophylla</name>
    <dbReference type="NCBI Taxonomy" id="520843"/>
    <lineage>
        <taxon>Eukaryota</taxon>
        <taxon>Viridiplantae</taxon>
        <taxon>Streptophyta</taxon>
        <taxon>Embryophyta</taxon>
        <taxon>Tracheophyta</taxon>
        <taxon>Spermatophyta</taxon>
        <taxon>Magnoliopsida</taxon>
        <taxon>eudicotyledons</taxon>
        <taxon>Gunneridae</taxon>
        <taxon>Pentapetalae</taxon>
        <taxon>rosids</taxon>
        <taxon>fabids</taxon>
        <taxon>Fabales</taxon>
        <taxon>Fabaceae</taxon>
        <taxon>Papilionoideae</taxon>
        <taxon>50 kb inversion clade</taxon>
        <taxon>NPAAA clade</taxon>
        <taxon>indigoferoid/millettioid clade</taxon>
        <taxon>Phaseoleae</taxon>
        <taxon>Flemingia</taxon>
    </lineage>
</organism>
<keyword evidence="1" id="KW-0472">Membrane</keyword>
<comment type="caution">
    <text evidence="2">The sequence shown here is derived from an EMBL/GenBank/DDBJ whole genome shotgun (WGS) entry which is preliminary data.</text>
</comment>
<keyword evidence="3" id="KW-1185">Reference proteome</keyword>
<feature type="transmembrane region" description="Helical" evidence="1">
    <location>
        <begin position="15"/>
        <end position="33"/>
    </location>
</feature>